<evidence type="ECO:0000313" key="2">
    <source>
        <dbReference type="Proteomes" id="UP000235392"/>
    </source>
</evidence>
<dbReference type="PANTHER" id="PTHR45023">
    <property type="match status" value="1"/>
</dbReference>
<accession>A0A2N5SM83</accession>
<evidence type="ECO:0000313" key="1">
    <source>
        <dbReference type="EMBL" id="PLW14342.1"/>
    </source>
</evidence>
<organism evidence="1 2">
    <name type="scientific">Puccinia coronata f. sp. avenae</name>
    <dbReference type="NCBI Taxonomy" id="200324"/>
    <lineage>
        <taxon>Eukaryota</taxon>
        <taxon>Fungi</taxon>
        <taxon>Dikarya</taxon>
        <taxon>Basidiomycota</taxon>
        <taxon>Pucciniomycotina</taxon>
        <taxon>Pucciniomycetes</taxon>
        <taxon>Pucciniales</taxon>
        <taxon>Pucciniaceae</taxon>
        <taxon>Puccinia</taxon>
    </lineage>
</organism>
<evidence type="ECO:0008006" key="3">
    <source>
        <dbReference type="Google" id="ProtNLM"/>
    </source>
</evidence>
<reference evidence="1 2" key="1">
    <citation type="submission" date="2017-11" db="EMBL/GenBank/DDBJ databases">
        <title>De novo assembly and phasing of dikaryotic genomes from two isolates of Puccinia coronata f. sp. avenae, the causal agent of oat crown rust.</title>
        <authorList>
            <person name="Miller M.E."/>
            <person name="Zhang Y."/>
            <person name="Omidvar V."/>
            <person name="Sperschneider J."/>
            <person name="Schwessinger B."/>
            <person name="Raley C."/>
            <person name="Palmer J.M."/>
            <person name="Garnica D."/>
            <person name="Upadhyaya N."/>
            <person name="Rathjen J."/>
            <person name="Taylor J.M."/>
            <person name="Park R.F."/>
            <person name="Dodds P.N."/>
            <person name="Hirsch C.D."/>
            <person name="Kianian S.F."/>
            <person name="Figueroa M."/>
        </authorList>
    </citation>
    <scope>NUCLEOTIDE SEQUENCE [LARGE SCALE GENOMIC DNA]</scope>
    <source>
        <strain evidence="1">12SD80</strain>
    </source>
</reference>
<comment type="caution">
    <text evidence="1">The sequence shown here is derived from an EMBL/GenBank/DDBJ whole genome shotgun (WGS) entry which is preliminary data.</text>
</comment>
<gene>
    <name evidence="1" type="ORF">PCASD_18026</name>
</gene>
<name>A0A2N5SM83_9BASI</name>
<proteinExistence type="predicted"/>
<sequence length="110" mass="12512">MPSSQPKSKRLPNFLPEEDEQLAKSWALISQDPITANQQGRDDFFICIANDYSKFTPGPQRDANGLQNRWKTLQKSTLLFTSIYNQISKNPASGSGPTDWLVEVKQTFYE</sequence>
<protein>
    <recommendedName>
        <fullName evidence="3">Myb/SANT-like domain-containing protein</fullName>
    </recommendedName>
</protein>
<dbReference type="AlphaFoldDB" id="A0A2N5SM83"/>
<dbReference type="Proteomes" id="UP000235392">
    <property type="component" value="Unassembled WGS sequence"/>
</dbReference>
<dbReference type="PANTHER" id="PTHR45023:SF4">
    <property type="entry name" value="GLYCINE-RICH PROTEIN-RELATED"/>
    <property type="match status" value="1"/>
</dbReference>
<dbReference type="EMBL" id="PGCI01000825">
    <property type="protein sequence ID" value="PLW14342.1"/>
    <property type="molecule type" value="Genomic_DNA"/>
</dbReference>